<keyword evidence="2" id="KW-1185">Reference proteome</keyword>
<dbReference type="EMBL" id="QTSX02002269">
    <property type="protein sequence ID" value="KAJ9076543.1"/>
    <property type="molecule type" value="Genomic_DNA"/>
</dbReference>
<dbReference type="Proteomes" id="UP001165960">
    <property type="component" value="Unassembled WGS sequence"/>
</dbReference>
<proteinExistence type="predicted"/>
<name>A0ACC2TPF7_9FUNG</name>
<sequence length="226" mass="25541">MHPVVELLHYIQYNLILSCIITGGWAPAPDLLLVPPNVTTMPSNLGTFPAEFKSETDVTSQCPNFYAEDTLILSQAIYLGLLWLFMVANHILHMDLGGYSPPHGDLFLLFVNFCHTAHLFNIEWTPKEYLEWGPFEKISTEAVNMWGEAGFTSTIMRYQESQQVDTQEALELAKLGVDTSNHSMISYLNMGRLAPEDWAKWKEAGFQFLTTANWVVFGFNVEAAVE</sequence>
<evidence type="ECO:0000313" key="2">
    <source>
        <dbReference type="Proteomes" id="UP001165960"/>
    </source>
</evidence>
<comment type="caution">
    <text evidence="1">The sequence shown here is derived from an EMBL/GenBank/DDBJ whole genome shotgun (WGS) entry which is preliminary data.</text>
</comment>
<gene>
    <name evidence="1" type="ORF">DSO57_1025152</name>
</gene>
<reference evidence="1" key="1">
    <citation type="submission" date="2022-04" db="EMBL/GenBank/DDBJ databases">
        <title>Genome of the entomopathogenic fungus Entomophthora muscae.</title>
        <authorList>
            <person name="Elya C."/>
            <person name="Lovett B.R."/>
            <person name="Lee E."/>
            <person name="Macias A.M."/>
            <person name="Hajek A.E."/>
            <person name="De Bivort B.L."/>
            <person name="Kasson M.T."/>
            <person name="De Fine Licht H.H."/>
            <person name="Stajich J.E."/>
        </authorList>
    </citation>
    <scope>NUCLEOTIDE SEQUENCE</scope>
    <source>
        <strain evidence="1">Berkeley</strain>
    </source>
</reference>
<organism evidence="1 2">
    <name type="scientific">Entomophthora muscae</name>
    <dbReference type="NCBI Taxonomy" id="34485"/>
    <lineage>
        <taxon>Eukaryota</taxon>
        <taxon>Fungi</taxon>
        <taxon>Fungi incertae sedis</taxon>
        <taxon>Zoopagomycota</taxon>
        <taxon>Entomophthoromycotina</taxon>
        <taxon>Entomophthoromycetes</taxon>
        <taxon>Entomophthorales</taxon>
        <taxon>Entomophthoraceae</taxon>
        <taxon>Entomophthora</taxon>
    </lineage>
</organism>
<evidence type="ECO:0000313" key="1">
    <source>
        <dbReference type="EMBL" id="KAJ9076543.1"/>
    </source>
</evidence>
<accession>A0ACC2TPF7</accession>
<protein>
    <submittedName>
        <fullName evidence="1">Uncharacterized protein</fullName>
    </submittedName>
</protein>